<keyword evidence="2" id="KW-0732">Signal</keyword>
<feature type="domain" description="Cellobiose dehydrogenase-like cytochrome" evidence="3">
    <location>
        <begin position="48"/>
        <end position="229"/>
    </location>
</feature>
<proteinExistence type="predicted"/>
<dbReference type="EMBL" id="ANPB02000001">
    <property type="protein sequence ID" value="KAF4490742.1"/>
    <property type="molecule type" value="Genomic_DNA"/>
</dbReference>
<dbReference type="OrthoDB" id="413885at2759"/>
<dbReference type="RefSeq" id="XP_031876859.1">
    <property type="nucleotide sequence ID" value="XM_032026695.1"/>
</dbReference>
<reference evidence="4 5" key="1">
    <citation type="submission" date="2012-08" db="EMBL/GenBank/DDBJ databases">
        <authorList>
            <person name="Gan P.H.P."/>
            <person name="Ikeda K."/>
            <person name="Irieda H."/>
            <person name="Narusaka M."/>
            <person name="O'Connell R.J."/>
            <person name="Narusaka Y."/>
            <person name="Takano Y."/>
            <person name="Kubo Y."/>
            <person name="Shirasu K."/>
        </authorList>
    </citation>
    <scope>NUCLEOTIDE SEQUENCE [LARGE SCALE GENOMIC DNA]</scope>
    <source>
        <strain evidence="4 5">Nara gc5</strain>
    </source>
</reference>
<dbReference type="GeneID" id="43610830"/>
<reference evidence="4 5" key="2">
    <citation type="submission" date="2020-04" db="EMBL/GenBank/DDBJ databases">
        <title>Genome sequencing and assembly of multiple isolates from the Colletotrichum gloeosporioides species complex.</title>
        <authorList>
            <person name="Gan P."/>
            <person name="Shirasu K."/>
        </authorList>
    </citation>
    <scope>NUCLEOTIDE SEQUENCE [LARGE SCALE GENOMIC DNA]</scope>
    <source>
        <strain evidence="4 5">Nara gc5</strain>
    </source>
</reference>
<name>A0A7J6JM23_COLFN</name>
<dbReference type="CDD" id="cd09630">
    <property type="entry name" value="CDH_like_cytochrome"/>
    <property type="match status" value="1"/>
</dbReference>
<dbReference type="InParanoid" id="A0A7J6JM23"/>
<feature type="region of interest" description="Disordered" evidence="1">
    <location>
        <begin position="237"/>
        <end position="282"/>
    </location>
</feature>
<feature type="chain" id="PRO_5029891025" evidence="2">
    <location>
        <begin position="34"/>
        <end position="282"/>
    </location>
</feature>
<dbReference type="Gene3D" id="2.60.40.1210">
    <property type="entry name" value="Cellobiose dehydrogenase, cytochrome domain"/>
    <property type="match status" value="1"/>
</dbReference>
<feature type="signal peptide" evidence="2">
    <location>
        <begin position="1"/>
        <end position="33"/>
    </location>
</feature>
<keyword evidence="5" id="KW-1185">Reference proteome</keyword>
<gene>
    <name evidence="4" type="primary">CDH-1-4</name>
    <name evidence="4" type="ORF">CGGC5_v002445</name>
</gene>
<evidence type="ECO:0000259" key="3">
    <source>
        <dbReference type="Pfam" id="PF16010"/>
    </source>
</evidence>
<dbReference type="InterPro" id="IPR053208">
    <property type="entry name" value="GMC_Oxidoreductase_CD"/>
</dbReference>
<comment type="caution">
    <text evidence="4">The sequence shown here is derived from an EMBL/GenBank/DDBJ whole genome shotgun (WGS) entry which is preliminary data.</text>
</comment>
<evidence type="ECO:0000256" key="2">
    <source>
        <dbReference type="SAM" id="SignalP"/>
    </source>
</evidence>
<dbReference type="Proteomes" id="UP000011096">
    <property type="component" value="Unassembled WGS sequence"/>
</dbReference>
<dbReference type="PANTHER" id="PTHR47190">
    <property type="entry name" value="DEHYDROGENASE, PUTATIVE-RELATED"/>
    <property type="match status" value="1"/>
</dbReference>
<accession>A0A7J6JM23</accession>
<dbReference type="InterPro" id="IPR015920">
    <property type="entry name" value="Cellobiose_DH-like_cyt"/>
</dbReference>
<protein>
    <submittedName>
        <fullName evidence="4">Cellobiose dehydrogenase</fullName>
    </submittedName>
</protein>
<dbReference type="SUPFAM" id="SSF49344">
    <property type="entry name" value="CBD9-like"/>
    <property type="match status" value="1"/>
</dbReference>
<dbReference type="Pfam" id="PF16010">
    <property type="entry name" value="CDH-cyt"/>
    <property type="match status" value="1"/>
</dbReference>
<evidence type="ECO:0000256" key="1">
    <source>
        <dbReference type="SAM" id="MobiDB-lite"/>
    </source>
</evidence>
<dbReference type="PANTHER" id="PTHR47190:SF1">
    <property type="entry name" value="GLUCOSE-METHANOL-CHOLINE OXIDOREDUCTASE N-TERMINAL DOMAIN-CONTAINING PROTEIN"/>
    <property type="match status" value="1"/>
</dbReference>
<dbReference type="AlphaFoldDB" id="A0A7J6JM23"/>
<evidence type="ECO:0000313" key="5">
    <source>
        <dbReference type="Proteomes" id="UP000011096"/>
    </source>
</evidence>
<sequence>MASQTLPLRSRLLSSKLFIFALFFFSIITITLAGDDATSTPAQQSAPFVDQATGLNMERFFGARTSFAFAMALPEQNGTAGAGSFIGQLSFPLVNGVGWGAMGLTGEMEGNFILAAWPDGAGGVMASFRQATDEDNPPEVKGNFAVRPIAEGVSVNATSLTYTFLCENCLDTTLGLGPEATNANAVMGWALSEKAVRNPSDPGANLGFHERGFGPFTARLGNARTAQFAAVAATAGQPVAGSAKAVAATPNAFKDGGDDDDDDKKKGGSGGGGKKDDDDDDD</sequence>
<evidence type="ECO:0000313" key="4">
    <source>
        <dbReference type="EMBL" id="KAF4490742.1"/>
    </source>
</evidence>
<organism evidence="4 5">
    <name type="scientific">Colletotrichum fructicola (strain Nara gc5)</name>
    <name type="common">Anthracnose fungus</name>
    <name type="synonym">Colletotrichum gloeosporioides (strain Nara gc5)</name>
    <dbReference type="NCBI Taxonomy" id="1213859"/>
    <lineage>
        <taxon>Eukaryota</taxon>
        <taxon>Fungi</taxon>
        <taxon>Dikarya</taxon>
        <taxon>Ascomycota</taxon>
        <taxon>Pezizomycotina</taxon>
        <taxon>Sordariomycetes</taxon>
        <taxon>Hypocreomycetidae</taxon>
        <taxon>Glomerellales</taxon>
        <taxon>Glomerellaceae</taxon>
        <taxon>Colletotrichum</taxon>
        <taxon>Colletotrichum gloeosporioides species complex</taxon>
    </lineage>
</organism>